<protein>
    <submittedName>
        <fullName evidence="1">Uncharacterized protein</fullName>
    </submittedName>
</protein>
<dbReference type="AlphaFoldDB" id="A0A9J6GWX4"/>
<dbReference type="VEuPathDB" id="VectorBase:HLOH_057772"/>
<evidence type="ECO:0000313" key="2">
    <source>
        <dbReference type="Proteomes" id="UP000821853"/>
    </source>
</evidence>
<dbReference type="Proteomes" id="UP000821853">
    <property type="component" value="Chromosome 8"/>
</dbReference>
<name>A0A9J6GWX4_HAELO</name>
<dbReference type="EMBL" id="JABSTR010000010">
    <property type="protein sequence ID" value="KAH9379691.1"/>
    <property type="molecule type" value="Genomic_DNA"/>
</dbReference>
<reference evidence="1 2" key="1">
    <citation type="journal article" date="2020" name="Cell">
        <title>Large-Scale Comparative Analyses of Tick Genomes Elucidate Their Genetic Diversity and Vector Capacities.</title>
        <authorList>
            <consortium name="Tick Genome and Microbiome Consortium (TIGMIC)"/>
            <person name="Jia N."/>
            <person name="Wang J."/>
            <person name="Shi W."/>
            <person name="Du L."/>
            <person name="Sun Y."/>
            <person name="Zhan W."/>
            <person name="Jiang J.F."/>
            <person name="Wang Q."/>
            <person name="Zhang B."/>
            <person name="Ji P."/>
            <person name="Bell-Sakyi L."/>
            <person name="Cui X.M."/>
            <person name="Yuan T.T."/>
            <person name="Jiang B.G."/>
            <person name="Yang W.F."/>
            <person name="Lam T.T."/>
            <person name="Chang Q.C."/>
            <person name="Ding S.J."/>
            <person name="Wang X.J."/>
            <person name="Zhu J.G."/>
            <person name="Ruan X.D."/>
            <person name="Zhao L."/>
            <person name="Wei J.T."/>
            <person name="Ye R.Z."/>
            <person name="Que T.C."/>
            <person name="Du C.H."/>
            <person name="Zhou Y.H."/>
            <person name="Cheng J.X."/>
            <person name="Dai P.F."/>
            <person name="Guo W.B."/>
            <person name="Han X.H."/>
            <person name="Huang E.J."/>
            <person name="Li L.F."/>
            <person name="Wei W."/>
            <person name="Gao Y.C."/>
            <person name="Liu J.Z."/>
            <person name="Shao H.Z."/>
            <person name="Wang X."/>
            <person name="Wang C.C."/>
            <person name="Yang T.C."/>
            <person name="Huo Q.B."/>
            <person name="Li W."/>
            <person name="Chen H.Y."/>
            <person name="Chen S.E."/>
            <person name="Zhou L.G."/>
            <person name="Ni X.B."/>
            <person name="Tian J.H."/>
            <person name="Sheng Y."/>
            <person name="Liu T."/>
            <person name="Pan Y.S."/>
            <person name="Xia L.Y."/>
            <person name="Li J."/>
            <person name="Zhao F."/>
            <person name="Cao W.C."/>
        </authorList>
    </citation>
    <scope>NUCLEOTIDE SEQUENCE [LARGE SCALE GENOMIC DNA]</scope>
    <source>
        <strain evidence="1">HaeL-2018</strain>
    </source>
</reference>
<comment type="caution">
    <text evidence="1">The sequence shown here is derived from an EMBL/GenBank/DDBJ whole genome shotgun (WGS) entry which is preliminary data.</text>
</comment>
<gene>
    <name evidence="1" type="ORF">HPB48_020470</name>
</gene>
<keyword evidence="2" id="KW-1185">Reference proteome</keyword>
<proteinExistence type="predicted"/>
<evidence type="ECO:0000313" key="1">
    <source>
        <dbReference type="EMBL" id="KAH9379691.1"/>
    </source>
</evidence>
<dbReference type="OrthoDB" id="10432536at2759"/>
<organism evidence="1 2">
    <name type="scientific">Haemaphysalis longicornis</name>
    <name type="common">Bush tick</name>
    <dbReference type="NCBI Taxonomy" id="44386"/>
    <lineage>
        <taxon>Eukaryota</taxon>
        <taxon>Metazoa</taxon>
        <taxon>Ecdysozoa</taxon>
        <taxon>Arthropoda</taxon>
        <taxon>Chelicerata</taxon>
        <taxon>Arachnida</taxon>
        <taxon>Acari</taxon>
        <taxon>Parasitiformes</taxon>
        <taxon>Ixodida</taxon>
        <taxon>Ixodoidea</taxon>
        <taxon>Ixodidae</taxon>
        <taxon>Haemaphysalinae</taxon>
        <taxon>Haemaphysalis</taxon>
    </lineage>
</organism>
<sequence>MALASAQARHILSDSKTAVSNFARVRTSAEALKIMNGYCGPRLRRVKLIRSSAHNALPSNEDADNLDRGLTDRFSVRRTMEQPSSRRACS</sequence>
<accession>A0A9J6GWX4</accession>